<evidence type="ECO:0000313" key="2">
    <source>
        <dbReference type="EMBL" id="KKN44443.1"/>
    </source>
</evidence>
<organism evidence="2">
    <name type="scientific">marine sediment metagenome</name>
    <dbReference type="NCBI Taxonomy" id="412755"/>
    <lineage>
        <taxon>unclassified sequences</taxon>
        <taxon>metagenomes</taxon>
        <taxon>ecological metagenomes</taxon>
    </lineage>
</organism>
<reference evidence="2" key="1">
    <citation type="journal article" date="2015" name="Nature">
        <title>Complex archaea that bridge the gap between prokaryotes and eukaryotes.</title>
        <authorList>
            <person name="Spang A."/>
            <person name="Saw J.H."/>
            <person name="Jorgensen S.L."/>
            <person name="Zaremba-Niedzwiedzka K."/>
            <person name="Martijn J."/>
            <person name="Lind A.E."/>
            <person name="van Eijk R."/>
            <person name="Schleper C."/>
            <person name="Guy L."/>
            <person name="Ettema T.J."/>
        </authorList>
    </citation>
    <scope>NUCLEOTIDE SEQUENCE</scope>
</reference>
<gene>
    <name evidence="2" type="ORF">LCGC14_0692890</name>
</gene>
<dbReference type="EMBL" id="LAZR01001451">
    <property type="protein sequence ID" value="KKN44443.1"/>
    <property type="molecule type" value="Genomic_DNA"/>
</dbReference>
<protein>
    <submittedName>
        <fullName evidence="2">Uncharacterized protein</fullName>
    </submittedName>
</protein>
<accession>A0A0F9TSV0</accession>
<sequence length="112" mass="12082">MLYCPCWGYTQGLGRVPAALQPYGVPKGRRRARAFPGPHPGHHHRQLEIVGERIVTTASWRPGPTFLVTGGRPTPATFATSCFPLHAEREANPGGHAHKVDSHPEGMVTGAV</sequence>
<name>A0A0F9TSV0_9ZZZZ</name>
<dbReference type="AlphaFoldDB" id="A0A0F9TSV0"/>
<feature type="region of interest" description="Disordered" evidence="1">
    <location>
        <begin position="89"/>
        <end position="112"/>
    </location>
</feature>
<evidence type="ECO:0000256" key="1">
    <source>
        <dbReference type="SAM" id="MobiDB-lite"/>
    </source>
</evidence>
<comment type="caution">
    <text evidence="2">The sequence shown here is derived from an EMBL/GenBank/DDBJ whole genome shotgun (WGS) entry which is preliminary data.</text>
</comment>
<proteinExistence type="predicted"/>